<evidence type="ECO:0000259" key="1">
    <source>
        <dbReference type="Pfam" id="PF07732"/>
    </source>
</evidence>
<protein>
    <recommendedName>
        <fullName evidence="1">Plastocyanin-like domain-containing protein</fullName>
    </recommendedName>
</protein>
<accession>A0ABP3I6B6</accession>
<gene>
    <name evidence="2" type="ORF">GCM10008933_23720</name>
</gene>
<organism evidence="2 3">
    <name type="scientific">Paenibacillus motobuensis</name>
    <dbReference type="NCBI Taxonomy" id="295324"/>
    <lineage>
        <taxon>Bacteria</taxon>
        <taxon>Bacillati</taxon>
        <taxon>Bacillota</taxon>
        <taxon>Bacilli</taxon>
        <taxon>Bacillales</taxon>
        <taxon>Paenibacillaceae</taxon>
        <taxon>Paenibacillus</taxon>
    </lineage>
</organism>
<sequence length="98" mass="10945">MIITPNVPNLPHTLQDGFKHFELIAEPVKQEILPGLFLKAWGYNGTTPGPTILVNPGDWVNIRVYNRLPVPTSVHWHGLNVPNAMDGVPEVEPSFVRK</sequence>
<keyword evidence="3" id="KW-1185">Reference proteome</keyword>
<name>A0ABP3I6B6_9BACL</name>
<evidence type="ECO:0000313" key="3">
    <source>
        <dbReference type="Proteomes" id="UP001500340"/>
    </source>
</evidence>
<comment type="caution">
    <text evidence="2">The sequence shown here is derived from an EMBL/GenBank/DDBJ whole genome shotgun (WGS) entry which is preliminary data.</text>
</comment>
<dbReference type="InterPro" id="IPR011707">
    <property type="entry name" value="Cu-oxidase-like_N"/>
</dbReference>
<reference evidence="3" key="1">
    <citation type="journal article" date="2019" name="Int. J. Syst. Evol. Microbiol.">
        <title>The Global Catalogue of Microorganisms (GCM) 10K type strain sequencing project: providing services to taxonomists for standard genome sequencing and annotation.</title>
        <authorList>
            <consortium name="The Broad Institute Genomics Platform"/>
            <consortium name="The Broad Institute Genome Sequencing Center for Infectious Disease"/>
            <person name="Wu L."/>
            <person name="Ma J."/>
        </authorList>
    </citation>
    <scope>NUCLEOTIDE SEQUENCE [LARGE SCALE GENOMIC DNA]</scope>
    <source>
        <strain evidence="3">JCM 12774</strain>
    </source>
</reference>
<dbReference type="RefSeq" id="WP_343861245.1">
    <property type="nucleotide sequence ID" value="NZ_BAAACX010000009.1"/>
</dbReference>
<dbReference type="InterPro" id="IPR008972">
    <property type="entry name" value="Cupredoxin"/>
</dbReference>
<dbReference type="EMBL" id="BAAACX010000009">
    <property type="protein sequence ID" value="GAA0392100.1"/>
    <property type="molecule type" value="Genomic_DNA"/>
</dbReference>
<dbReference type="Pfam" id="PF07732">
    <property type="entry name" value="Cu-oxidase_3"/>
    <property type="match status" value="1"/>
</dbReference>
<dbReference type="Proteomes" id="UP001500340">
    <property type="component" value="Unassembled WGS sequence"/>
</dbReference>
<dbReference type="Gene3D" id="2.60.40.420">
    <property type="entry name" value="Cupredoxins - blue copper proteins"/>
    <property type="match status" value="1"/>
</dbReference>
<evidence type="ECO:0000313" key="2">
    <source>
        <dbReference type="EMBL" id="GAA0392100.1"/>
    </source>
</evidence>
<dbReference type="SUPFAM" id="SSF49503">
    <property type="entry name" value="Cupredoxins"/>
    <property type="match status" value="1"/>
</dbReference>
<proteinExistence type="predicted"/>
<feature type="domain" description="Plastocyanin-like" evidence="1">
    <location>
        <begin position="39"/>
        <end position="91"/>
    </location>
</feature>